<keyword evidence="7" id="KW-1185">Reference proteome</keyword>
<dbReference type="PANTHER" id="PTHR43042">
    <property type="entry name" value="SAM-DEPENDENT METHYLTRANSFERASE"/>
    <property type="match status" value="1"/>
</dbReference>
<feature type="domain" description="S-adenosylmethionine-dependent methyltransferase" evidence="4">
    <location>
        <begin position="165"/>
        <end position="331"/>
    </location>
</feature>
<evidence type="ECO:0000313" key="7">
    <source>
        <dbReference type="Proteomes" id="UP000031397"/>
    </source>
</evidence>
<dbReference type="Proteomes" id="UP000031397">
    <property type="component" value="Unassembled WGS sequence"/>
</dbReference>
<evidence type="ECO:0000259" key="5">
    <source>
        <dbReference type="Pfam" id="PF17785"/>
    </source>
</evidence>
<dbReference type="PANTHER" id="PTHR43042:SF3">
    <property type="entry name" value="RIBOSOMAL RNA LARGE SUBUNIT METHYLTRANSFERASE YWBD-RELATED"/>
    <property type="match status" value="1"/>
</dbReference>
<name>A0A0C1PLJ7_9LACO</name>
<gene>
    <name evidence="6" type="ORF">LfDm3_0859</name>
</gene>
<keyword evidence="2" id="KW-0808">Transferase</keyword>
<evidence type="ECO:0008006" key="8">
    <source>
        <dbReference type="Google" id="ProtNLM"/>
    </source>
</evidence>
<dbReference type="Gene3D" id="3.40.50.150">
    <property type="entry name" value="Vaccinia Virus protein VP39"/>
    <property type="match status" value="1"/>
</dbReference>
<dbReference type="Pfam" id="PF10672">
    <property type="entry name" value="Methyltrans_SAM"/>
    <property type="match status" value="1"/>
</dbReference>
<evidence type="ECO:0000256" key="2">
    <source>
        <dbReference type="ARBA" id="ARBA00022679"/>
    </source>
</evidence>
<dbReference type="Pfam" id="PF17785">
    <property type="entry name" value="PUA_3"/>
    <property type="match status" value="1"/>
</dbReference>
<evidence type="ECO:0000259" key="4">
    <source>
        <dbReference type="Pfam" id="PF10672"/>
    </source>
</evidence>
<evidence type="ECO:0000313" key="6">
    <source>
        <dbReference type="EMBL" id="KID41617.1"/>
    </source>
</evidence>
<dbReference type="GO" id="GO:0032259">
    <property type="term" value="P:methylation"/>
    <property type="evidence" value="ECO:0007669"/>
    <property type="project" value="UniProtKB-KW"/>
</dbReference>
<dbReference type="Gene3D" id="3.30.750.80">
    <property type="entry name" value="RNA methyltransferase domain (HRMD) like"/>
    <property type="match status" value="1"/>
</dbReference>
<dbReference type="AlphaFoldDB" id="A0A0C1PLJ7"/>
<dbReference type="GO" id="GO:0008168">
    <property type="term" value="F:methyltransferase activity"/>
    <property type="evidence" value="ECO:0007669"/>
    <property type="project" value="UniProtKB-KW"/>
</dbReference>
<dbReference type="OrthoDB" id="9805492at2"/>
<comment type="caution">
    <text evidence="6">The sequence shown here is derived from an EMBL/GenBank/DDBJ whole genome shotgun (WGS) entry which is preliminary data.</text>
</comment>
<feature type="domain" description="RlmI-like PUA" evidence="5">
    <location>
        <begin position="4"/>
        <end position="65"/>
    </location>
</feature>
<dbReference type="InterPro" id="IPR036974">
    <property type="entry name" value="PUA_sf"/>
</dbReference>
<dbReference type="CDD" id="cd11572">
    <property type="entry name" value="RlmI_M_like"/>
    <property type="match status" value="1"/>
</dbReference>
<dbReference type="SUPFAM" id="SSF53335">
    <property type="entry name" value="S-adenosyl-L-methionine-dependent methyltransferases"/>
    <property type="match status" value="1"/>
</dbReference>
<dbReference type="InterPro" id="IPR015947">
    <property type="entry name" value="PUA-like_sf"/>
</dbReference>
<dbReference type="PATRIC" id="fig|1614.7.peg.815"/>
<dbReference type="InterPro" id="IPR019614">
    <property type="entry name" value="SAM-dep_methyl-trfase"/>
</dbReference>
<dbReference type="Gene3D" id="2.30.130.10">
    <property type="entry name" value="PUA domain"/>
    <property type="match status" value="1"/>
</dbReference>
<evidence type="ECO:0000256" key="1">
    <source>
        <dbReference type="ARBA" id="ARBA00022603"/>
    </source>
</evidence>
<evidence type="ECO:0000256" key="3">
    <source>
        <dbReference type="ARBA" id="ARBA00022691"/>
    </source>
</evidence>
<sequence length="389" mass="43187">MKKIEITGKAVKKFEGGYPQISEKDLVNPADFSNGEVVALVKGDHFVASAYFGKQAGGIGWILSRKENQSIDDNFFGHLFSQAFSKRILLQDEGIDIHRMFNGQGDGLAGLTIDSYDGQDVISWENSGIYQLRSQLISVIINQLGDYQNLYEYRQFEHGSEIKSVESASPDPVSSANVLEGEVTYPVSLQNAKTTGLDVVYRDVRQDVFDQAQDKIGLNLFYEGTGVANAMIGGGTVKTVNVDDSNRAKSQLINEIDANGYTIGAQEVRKMSVFGYLDYAKKHNLKFDLITVNVPVFVRDKKDRFEIKKDLGKLVNAVSEVANQDASIFFTTDTNKMNSKKFRSEISDAFTQSGINVNFGKTYANPSDFPIDTDYEREGSFKGINVQIK</sequence>
<dbReference type="InterPro" id="IPR029063">
    <property type="entry name" value="SAM-dependent_MTases_sf"/>
</dbReference>
<dbReference type="RefSeq" id="WP_039144387.1">
    <property type="nucleotide sequence ID" value="NZ_JOJZ01000019.1"/>
</dbReference>
<dbReference type="SUPFAM" id="SSF88697">
    <property type="entry name" value="PUA domain-like"/>
    <property type="match status" value="1"/>
</dbReference>
<reference evidence="6 7" key="1">
    <citation type="submission" date="2014-06" db="EMBL/GenBank/DDBJ databases">
        <title>Functional and comparative genomic analyses of the Drosophila gut microbiota identify candidate symbiosis factors.</title>
        <authorList>
            <person name="Newell P.D."/>
            <person name="Chaston J.M."/>
            <person name="Douglas A.E."/>
        </authorList>
    </citation>
    <scope>NUCLEOTIDE SEQUENCE [LARGE SCALE GENOMIC DNA]</scope>
    <source>
        <strain evidence="6 7">DmCS_002</strain>
    </source>
</reference>
<dbReference type="EMBL" id="JOJZ01000019">
    <property type="protein sequence ID" value="KID41617.1"/>
    <property type="molecule type" value="Genomic_DNA"/>
</dbReference>
<accession>A0A0C1PLJ7</accession>
<keyword evidence="1" id="KW-0489">Methyltransferase</keyword>
<proteinExistence type="predicted"/>
<dbReference type="GeneID" id="74913525"/>
<organism evidence="6 7">
    <name type="scientific">Fructilactobacillus fructivorans</name>
    <dbReference type="NCBI Taxonomy" id="1614"/>
    <lineage>
        <taxon>Bacteria</taxon>
        <taxon>Bacillati</taxon>
        <taxon>Bacillota</taxon>
        <taxon>Bacilli</taxon>
        <taxon>Lactobacillales</taxon>
        <taxon>Lactobacillaceae</taxon>
        <taxon>Fructilactobacillus</taxon>
    </lineage>
</organism>
<keyword evidence="3" id="KW-0949">S-adenosyl-L-methionine</keyword>
<dbReference type="InterPro" id="IPR041532">
    <property type="entry name" value="RlmI-like_PUA"/>
</dbReference>
<dbReference type="GO" id="GO:0003723">
    <property type="term" value="F:RNA binding"/>
    <property type="evidence" value="ECO:0007669"/>
    <property type="project" value="InterPro"/>
</dbReference>
<protein>
    <recommendedName>
        <fullName evidence="8">SAM-dependent methyltransferase</fullName>
    </recommendedName>
</protein>